<dbReference type="OrthoDB" id="513456at2"/>
<dbReference type="HOGENOM" id="CLU_108245_1_0_3"/>
<dbReference type="STRING" id="179408.Osc7112_4967"/>
<gene>
    <name evidence="2" type="ORF">Osc7112_4967</name>
</gene>
<reference evidence="2 3" key="1">
    <citation type="submission" date="2012-05" db="EMBL/GenBank/DDBJ databases">
        <title>Finished chromosome of genome of Oscillatoria sp. PCC 7112.</title>
        <authorList>
            <consortium name="US DOE Joint Genome Institute"/>
            <person name="Gugger M."/>
            <person name="Coursin T."/>
            <person name="Rippka R."/>
            <person name="Tandeau De Marsac N."/>
            <person name="Huntemann M."/>
            <person name="Wei C.-L."/>
            <person name="Han J."/>
            <person name="Detter J.C."/>
            <person name="Han C."/>
            <person name="Tapia R."/>
            <person name="Davenport K."/>
            <person name="Daligault H."/>
            <person name="Erkkila T."/>
            <person name="Gu W."/>
            <person name="Munk A.C.C."/>
            <person name="Teshima H."/>
            <person name="Xu Y."/>
            <person name="Chain P."/>
            <person name="Chen A."/>
            <person name="Krypides N."/>
            <person name="Mavromatis K."/>
            <person name="Markowitz V."/>
            <person name="Szeto E."/>
            <person name="Ivanova N."/>
            <person name="Mikhailova N."/>
            <person name="Ovchinnikova G."/>
            <person name="Pagani I."/>
            <person name="Pati A."/>
            <person name="Goodwin L."/>
            <person name="Peters L."/>
            <person name="Pitluck S."/>
            <person name="Woyke T."/>
            <person name="Kerfeld C."/>
        </authorList>
    </citation>
    <scope>NUCLEOTIDE SEQUENCE [LARGE SCALE GENOMIC DNA]</scope>
    <source>
        <strain evidence="2 3">PCC 7112</strain>
    </source>
</reference>
<keyword evidence="1" id="KW-0812">Transmembrane</keyword>
<sequence>MNTTASSTAPTNTIELAPSYAIPLVLVLAALPLLFVQKWASLPLSLFGLFLMYQAATIRLQFTPTDLDIYRSSNLIRRFPYREWQNWRIFWPAVPILFYFKEINSIHFLPVLFDRKMLQTCLEQRCPRQD</sequence>
<proteinExistence type="predicted"/>
<dbReference type="RefSeq" id="WP_015178462.1">
    <property type="nucleotide sequence ID" value="NC_019729.1"/>
</dbReference>
<dbReference type="KEGG" id="oni:Osc7112_4967"/>
<dbReference type="eggNOG" id="ENOG50318U5">
    <property type="taxonomic scope" value="Bacteria"/>
</dbReference>
<accession>K9VM99</accession>
<name>K9VM99_9CYAN</name>
<keyword evidence="3" id="KW-1185">Reference proteome</keyword>
<keyword evidence="1" id="KW-1133">Transmembrane helix</keyword>
<dbReference type="EMBL" id="CP003614">
    <property type="protein sequence ID" value="AFZ09233.1"/>
    <property type="molecule type" value="Genomic_DNA"/>
</dbReference>
<dbReference type="PANTHER" id="PTHR35550">
    <property type="match status" value="1"/>
</dbReference>
<dbReference type="PATRIC" id="fig|179408.3.peg.6175"/>
<evidence type="ECO:0000256" key="1">
    <source>
        <dbReference type="SAM" id="Phobius"/>
    </source>
</evidence>
<feature type="transmembrane region" description="Helical" evidence="1">
    <location>
        <begin position="44"/>
        <end position="62"/>
    </location>
</feature>
<feature type="transmembrane region" description="Helical" evidence="1">
    <location>
        <begin position="20"/>
        <end position="37"/>
    </location>
</feature>
<dbReference type="AlphaFoldDB" id="K9VM99"/>
<dbReference type="PANTHER" id="PTHR35550:SF2">
    <property type="entry name" value="OS05G0401200 PROTEIN"/>
    <property type="match status" value="1"/>
</dbReference>
<protein>
    <submittedName>
        <fullName evidence="2">Uncharacterized protein</fullName>
    </submittedName>
</protein>
<organism evidence="2 3">
    <name type="scientific">Phormidium nigroviride PCC 7112</name>
    <dbReference type="NCBI Taxonomy" id="179408"/>
    <lineage>
        <taxon>Bacteria</taxon>
        <taxon>Bacillati</taxon>
        <taxon>Cyanobacteriota</taxon>
        <taxon>Cyanophyceae</taxon>
        <taxon>Oscillatoriophycideae</taxon>
        <taxon>Oscillatoriales</taxon>
        <taxon>Oscillatoriaceae</taxon>
        <taxon>Phormidium</taxon>
    </lineage>
</organism>
<dbReference type="Proteomes" id="UP000010478">
    <property type="component" value="Chromosome"/>
</dbReference>
<dbReference type="InterPro" id="IPR021467">
    <property type="entry name" value="DUF3119"/>
</dbReference>
<keyword evidence="1" id="KW-0472">Membrane</keyword>
<dbReference type="Pfam" id="PF11317">
    <property type="entry name" value="DUF3119"/>
    <property type="match status" value="1"/>
</dbReference>
<evidence type="ECO:0000313" key="2">
    <source>
        <dbReference type="EMBL" id="AFZ09233.1"/>
    </source>
</evidence>
<evidence type="ECO:0000313" key="3">
    <source>
        <dbReference type="Proteomes" id="UP000010478"/>
    </source>
</evidence>